<protein>
    <submittedName>
        <fullName evidence="1">Uncharacterized protein</fullName>
    </submittedName>
</protein>
<accession>A0A9J6A7M1</accession>
<gene>
    <name evidence="1" type="ORF">H5410_005610</name>
</gene>
<evidence type="ECO:0000313" key="1">
    <source>
        <dbReference type="EMBL" id="KAG5620392.1"/>
    </source>
</evidence>
<dbReference type="AlphaFoldDB" id="A0A9J6A7M1"/>
<sequence>EKIKSTVKWSSRRVTEKFREAVLYRPMIQDAKMLKARAERR</sequence>
<comment type="caution">
    <text evidence="1">The sequence shown here is derived from an EMBL/GenBank/DDBJ whole genome shotgun (WGS) entry which is preliminary data.</text>
</comment>
<organism evidence="1 2">
    <name type="scientific">Solanum commersonii</name>
    <name type="common">Commerson's wild potato</name>
    <name type="synonym">Commerson's nightshade</name>
    <dbReference type="NCBI Taxonomy" id="4109"/>
    <lineage>
        <taxon>Eukaryota</taxon>
        <taxon>Viridiplantae</taxon>
        <taxon>Streptophyta</taxon>
        <taxon>Embryophyta</taxon>
        <taxon>Tracheophyta</taxon>
        <taxon>Spermatophyta</taxon>
        <taxon>Magnoliopsida</taxon>
        <taxon>eudicotyledons</taxon>
        <taxon>Gunneridae</taxon>
        <taxon>Pentapetalae</taxon>
        <taxon>asterids</taxon>
        <taxon>lamiids</taxon>
        <taxon>Solanales</taxon>
        <taxon>Solanaceae</taxon>
        <taxon>Solanoideae</taxon>
        <taxon>Solaneae</taxon>
        <taxon>Solanum</taxon>
    </lineage>
</organism>
<dbReference type="Proteomes" id="UP000824120">
    <property type="component" value="Chromosome 2"/>
</dbReference>
<feature type="non-terminal residue" evidence="1">
    <location>
        <position position="1"/>
    </location>
</feature>
<dbReference type="EMBL" id="JACXVP010000002">
    <property type="protein sequence ID" value="KAG5620392.1"/>
    <property type="molecule type" value="Genomic_DNA"/>
</dbReference>
<keyword evidence="2" id="KW-1185">Reference proteome</keyword>
<reference evidence="1 2" key="1">
    <citation type="submission" date="2020-09" db="EMBL/GenBank/DDBJ databases">
        <title>De no assembly of potato wild relative species, Solanum commersonii.</title>
        <authorList>
            <person name="Cho K."/>
        </authorList>
    </citation>
    <scope>NUCLEOTIDE SEQUENCE [LARGE SCALE GENOMIC DNA]</scope>
    <source>
        <strain evidence="1">LZ3.2</strain>
        <tissue evidence="1">Leaf</tissue>
    </source>
</reference>
<evidence type="ECO:0000313" key="2">
    <source>
        <dbReference type="Proteomes" id="UP000824120"/>
    </source>
</evidence>
<name>A0A9J6A7M1_SOLCO</name>
<proteinExistence type="predicted"/>